<name>A0A0F3GW18_9BACT</name>
<organism evidence="1 2">
    <name type="scientific">Candidatus Magnetobacterium bavaricum</name>
    <dbReference type="NCBI Taxonomy" id="29290"/>
    <lineage>
        <taxon>Bacteria</taxon>
        <taxon>Pseudomonadati</taxon>
        <taxon>Nitrospirota</taxon>
        <taxon>Thermodesulfovibrionia</taxon>
        <taxon>Thermodesulfovibrionales</taxon>
        <taxon>Candidatus Magnetobacteriaceae</taxon>
        <taxon>Candidatus Magnetobacterium</taxon>
    </lineage>
</organism>
<evidence type="ECO:0000313" key="2">
    <source>
        <dbReference type="Proteomes" id="UP000033423"/>
    </source>
</evidence>
<dbReference type="AlphaFoldDB" id="A0A0F3GW18"/>
<comment type="caution">
    <text evidence="1">The sequence shown here is derived from an EMBL/GenBank/DDBJ whole genome shotgun (WGS) entry which is preliminary data.</text>
</comment>
<reference evidence="1 2" key="1">
    <citation type="submission" date="2015-02" db="EMBL/GenBank/DDBJ databases">
        <title>Single-cell genomics of uncultivated deep-branching MTB reveals a conserved set of magnetosome genes.</title>
        <authorList>
            <person name="Kolinko S."/>
            <person name="Richter M."/>
            <person name="Glockner F.O."/>
            <person name="Brachmann A."/>
            <person name="Schuler D."/>
        </authorList>
    </citation>
    <scope>NUCLEOTIDE SEQUENCE [LARGE SCALE GENOMIC DNA]</scope>
    <source>
        <strain evidence="1">TM-1</strain>
    </source>
</reference>
<gene>
    <name evidence="1" type="ORF">MBAV_001751</name>
</gene>
<keyword evidence="2" id="KW-1185">Reference proteome</keyword>
<accession>A0A0F3GW18</accession>
<protein>
    <submittedName>
        <fullName evidence="1">Uncharacterized protein</fullName>
    </submittedName>
</protein>
<dbReference type="EMBL" id="LACI01000756">
    <property type="protein sequence ID" value="KJU86057.1"/>
    <property type="molecule type" value="Genomic_DNA"/>
</dbReference>
<sequence>MTGAEAIIRPLADKIDSMVESVLDSLEQMASAVNREYHGKGSGGWYYIKALEQIREIKRLVGNYIADNYKIEIEKMGSRGENVTDVEEIMRPVANKIVIMLNAVLESLRKMSDVINREHHGEGTGGWHYVKALAHIREIEQLARTYTGDR</sequence>
<evidence type="ECO:0000313" key="1">
    <source>
        <dbReference type="EMBL" id="KJU86057.1"/>
    </source>
</evidence>
<dbReference type="Proteomes" id="UP000033423">
    <property type="component" value="Unassembled WGS sequence"/>
</dbReference>
<proteinExistence type="predicted"/>